<proteinExistence type="predicted"/>
<evidence type="ECO:0000313" key="2">
    <source>
        <dbReference type="Proteomes" id="UP000584374"/>
    </source>
</evidence>
<keyword evidence="2" id="KW-1185">Reference proteome</keyword>
<protein>
    <submittedName>
        <fullName evidence="1">Uncharacterized protein</fullName>
    </submittedName>
</protein>
<dbReference type="EMBL" id="JACHIW010000001">
    <property type="protein sequence ID" value="MBB5157055.1"/>
    <property type="molecule type" value="Genomic_DNA"/>
</dbReference>
<comment type="caution">
    <text evidence="1">The sequence shown here is derived from an EMBL/GenBank/DDBJ whole genome shotgun (WGS) entry which is preliminary data.</text>
</comment>
<dbReference type="RefSeq" id="WP_246470964.1">
    <property type="nucleotide sequence ID" value="NZ_JACHIW010000001.1"/>
</dbReference>
<evidence type="ECO:0000313" key="1">
    <source>
        <dbReference type="EMBL" id="MBB5157055.1"/>
    </source>
</evidence>
<name>A0A840QEZ2_9PSEU</name>
<dbReference type="Proteomes" id="UP000584374">
    <property type="component" value="Unassembled WGS sequence"/>
</dbReference>
<sequence>MQLKRANFADLIRSVNEGKPGPLLDTPTSLVVDELLASKVSPDGVEHLRRWMREGQTSTLRVNSLSVLARRSDRGDAMPIVEVLETDERSEF</sequence>
<reference evidence="1 2" key="1">
    <citation type="submission" date="2020-08" db="EMBL/GenBank/DDBJ databases">
        <title>Sequencing the genomes of 1000 actinobacteria strains.</title>
        <authorList>
            <person name="Klenk H.-P."/>
        </authorList>
    </citation>
    <scope>NUCLEOTIDE SEQUENCE [LARGE SCALE GENOMIC DNA]</scope>
    <source>
        <strain evidence="1 2">DSM 45584</strain>
    </source>
</reference>
<dbReference type="AlphaFoldDB" id="A0A840QEZ2"/>
<gene>
    <name evidence="1" type="ORF">BJ970_004589</name>
</gene>
<organism evidence="1 2">
    <name type="scientific">Saccharopolyspora phatthalungensis</name>
    <dbReference type="NCBI Taxonomy" id="664693"/>
    <lineage>
        <taxon>Bacteria</taxon>
        <taxon>Bacillati</taxon>
        <taxon>Actinomycetota</taxon>
        <taxon>Actinomycetes</taxon>
        <taxon>Pseudonocardiales</taxon>
        <taxon>Pseudonocardiaceae</taxon>
        <taxon>Saccharopolyspora</taxon>
    </lineage>
</organism>
<accession>A0A840QEZ2</accession>